<name>A0A821YDG5_9NEOP</name>
<protein>
    <submittedName>
        <fullName evidence="1">Uncharacterized protein</fullName>
    </submittedName>
</protein>
<dbReference type="EMBL" id="CAJOBZ010000083">
    <property type="protein sequence ID" value="CAF4957697.1"/>
    <property type="molecule type" value="Genomic_DNA"/>
</dbReference>
<evidence type="ECO:0000313" key="2">
    <source>
        <dbReference type="Proteomes" id="UP000663880"/>
    </source>
</evidence>
<evidence type="ECO:0000313" key="1">
    <source>
        <dbReference type="EMBL" id="CAF4957697.1"/>
    </source>
</evidence>
<reference evidence="1" key="1">
    <citation type="submission" date="2021-02" db="EMBL/GenBank/DDBJ databases">
        <authorList>
            <person name="Steward A R."/>
        </authorList>
    </citation>
    <scope>NUCLEOTIDE SEQUENCE</scope>
</reference>
<dbReference type="Proteomes" id="UP000663880">
    <property type="component" value="Unassembled WGS sequence"/>
</dbReference>
<comment type="caution">
    <text evidence="1">The sequence shown here is derived from an EMBL/GenBank/DDBJ whole genome shotgun (WGS) entry which is preliminary data.</text>
</comment>
<proteinExistence type="predicted"/>
<gene>
    <name evidence="1" type="ORF">PMACD_LOCUS16417</name>
</gene>
<organism evidence="1 2">
    <name type="scientific">Pieris macdunnoughi</name>
    <dbReference type="NCBI Taxonomy" id="345717"/>
    <lineage>
        <taxon>Eukaryota</taxon>
        <taxon>Metazoa</taxon>
        <taxon>Ecdysozoa</taxon>
        <taxon>Arthropoda</taxon>
        <taxon>Hexapoda</taxon>
        <taxon>Insecta</taxon>
        <taxon>Pterygota</taxon>
        <taxon>Neoptera</taxon>
        <taxon>Endopterygota</taxon>
        <taxon>Lepidoptera</taxon>
        <taxon>Glossata</taxon>
        <taxon>Ditrysia</taxon>
        <taxon>Papilionoidea</taxon>
        <taxon>Pieridae</taxon>
        <taxon>Pierinae</taxon>
        <taxon>Pieris</taxon>
    </lineage>
</organism>
<sequence length="81" mass="8877">MDIRASRASKLPPGAPSCCTPHHDGLRFATRLRAAVRSHPQYKPGATHTYCDNRSTSHVVWLGQAVLLCNTSVIRVIVLGR</sequence>
<dbReference type="AlphaFoldDB" id="A0A821YDG5"/>
<accession>A0A821YDG5</accession>
<keyword evidence="2" id="KW-1185">Reference proteome</keyword>